<dbReference type="EMBL" id="VDCV01000015">
    <property type="protein sequence ID" value="KAB5524943.1"/>
    <property type="molecule type" value="Genomic_DNA"/>
</dbReference>
<dbReference type="InterPro" id="IPR030184">
    <property type="entry name" value="WAT1-related"/>
</dbReference>
<evidence type="ECO:0000313" key="9">
    <source>
        <dbReference type="Proteomes" id="UP000326939"/>
    </source>
</evidence>
<dbReference type="Proteomes" id="UP000326939">
    <property type="component" value="Chromosome 15"/>
</dbReference>
<evidence type="ECO:0000256" key="5">
    <source>
        <dbReference type="ARBA" id="ARBA00023136"/>
    </source>
</evidence>
<protein>
    <recommendedName>
        <fullName evidence="6">WAT1-related protein</fullName>
    </recommendedName>
</protein>
<dbReference type="Pfam" id="PF00892">
    <property type="entry name" value="EamA"/>
    <property type="match status" value="2"/>
</dbReference>
<gene>
    <name evidence="8" type="ORF">DKX38_022692</name>
</gene>
<keyword evidence="9" id="KW-1185">Reference proteome</keyword>
<sequence>MICGSKIPVGRERRMGAKSVLLNSLPFVAMVMVECLDVGLTTLSKAAMSKGMSQFVFVVYSNALATLILLPCVIFHRAKRPPVTFSLLWKFFLLSLVGITLMQNCVFAGVSYSSPTLASAMGQLIPAFTFLLAVIFRMEKLDWRCSRNWIKIMGTLLSISGALIITLYKGPAVGAIATQSNPVPTPSIMATTNSWVIGGLFLVTADLCISISTTFQAAVLKECPSEMVMVFFFCFFGTIQTSIVSLIAERNPSAWKLRPDIELISIIYSAVVGGAVTFGVVAWCIHKKGPFFVAMFKPVGIAAAAFLGVSFLGDTLHVGCIVGAIIIVAGFYGVIWAQSKENEHGEVKKPRNLQSMSQKTPLLESHMIA</sequence>
<dbReference type="InterPro" id="IPR000620">
    <property type="entry name" value="EamA_dom"/>
</dbReference>
<proteinExistence type="inferred from homology"/>
<organism evidence="8 9">
    <name type="scientific">Salix brachista</name>
    <dbReference type="NCBI Taxonomy" id="2182728"/>
    <lineage>
        <taxon>Eukaryota</taxon>
        <taxon>Viridiplantae</taxon>
        <taxon>Streptophyta</taxon>
        <taxon>Embryophyta</taxon>
        <taxon>Tracheophyta</taxon>
        <taxon>Spermatophyta</taxon>
        <taxon>Magnoliopsida</taxon>
        <taxon>eudicotyledons</taxon>
        <taxon>Gunneridae</taxon>
        <taxon>Pentapetalae</taxon>
        <taxon>rosids</taxon>
        <taxon>fabids</taxon>
        <taxon>Malpighiales</taxon>
        <taxon>Salicaceae</taxon>
        <taxon>Saliceae</taxon>
        <taxon>Salix</taxon>
    </lineage>
</organism>
<feature type="transmembrane region" description="Helical" evidence="6">
    <location>
        <begin position="291"/>
        <end position="310"/>
    </location>
</feature>
<feature type="transmembrane region" description="Helical" evidence="6">
    <location>
        <begin position="227"/>
        <end position="248"/>
    </location>
</feature>
<feature type="domain" description="EamA" evidence="7">
    <location>
        <begin position="197"/>
        <end position="335"/>
    </location>
</feature>
<evidence type="ECO:0000256" key="3">
    <source>
        <dbReference type="ARBA" id="ARBA00022692"/>
    </source>
</evidence>
<keyword evidence="4 6" id="KW-1133">Transmembrane helix</keyword>
<keyword evidence="5 6" id="KW-0472">Membrane</keyword>
<reference evidence="9" key="1">
    <citation type="journal article" date="2019" name="Gigascience">
        <title>De novo genome assembly of the endangered Acer yangbiense, a plant species with extremely small populations endemic to Yunnan Province, China.</title>
        <authorList>
            <person name="Yang J."/>
            <person name="Wariss H.M."/>
            <person name="Tao L."/>
            <person name="Zhang R."/>
            <person name="Yun Q."/>
            <person name="Hollingsworth P."/>
            <person name="Dao Z."/>
            <person name="Luo G."/>
            <person name="Guo H."/>
            <person name="Ma Y."/>
            <person name="Sun W."/>
        </authorList>
    </citation>
    <scope>NUCLEOTIDE SEQUENCE [LARGE SCALE GENOMIC DNA]</scope>
    <source>
        <strain evidence="9">cv. br00</strain>
    </source>
</reference>
<feature type="transmembrane region" description="Helical" evidence="6">
    <location>
        <begin position="20"/>
        <end position="43"/>
    </location>
</feature>
<feature type="transmembrane region" description="Helical" evidence="6">
    <location>
        <begin position="87"/>
        <end position="110"/>
    </location>
</feature>
<comment type="subcellular location">
    <subcellularLocation>
        <location evidence="1 6">Membrane</location>
        <topology evidence="1 6">Multi-pass membrane protein</topology>
    </subcellularLocation>
</comment>
<feature type="domain" description="EamA" evidence="7">
    <location>
        <begin position="39"/>
        <end position="166"/>
    </location>
</feature>
<dbReference type="AlphaFoldDB" id="A0A5N5K4S6"/>
<accession>A0A5N5K4S6</accession>
<comment type="similarity">
    <text evidence="2 6">Belongs to the drug/metabolite transporter (DMT) superfamily. Plant drug/metabolite exporter (P-DME) (TC 2.A.7.4) family.</text>
</comment>
<dbReference type="SUPFAM" id="SSF103481">
    <property type="entry name" value="Multidrug resistance efflux transporter EmrE"/>
    <property type="match status" value="2"/>
</dbReference>
<dbReference type="InterPro" id="IPR037185">
    <property type="entry name" value="EmrE-like"/>
</dbReference>
<feature type="transmembrane region" description="Helical" evidence="6">
    <location>
        <begin position="116"/>
        <end position="136"/>
    </location>
</feature>
<evidence type="ECO:0000256" key="1">
    <source>
        <dbReference type="ARBA" id="ARBA00004141"/>
    </source>
</evidence>
<dbReference type="GO" id="GO:0022857">
    <property type="term" value="F:transmembrane transporter activity"/>
    <property type="evidence" value="ECO:0007669"/>
    <property type="project" value="InterPro"/>
</dbReference>
<evidence type="ECO:0000259" key="7">
    <source>
        <dbReference type="Pfam" id="PF00892"/>
    </source>
</evidence>
<comment type="caution">
    <text evidence="8">The sequence shown here is derived from an EMBL/GenBank/DDBJ whole genome shotgun (WGS) entry which is preliminary data.</text>
</comment>
<dbReference type="GO" id="GO:0016020">
    <property type="term" value="C:membrane"/>
    <property type="evidence" value="ECO:0007669"/>
    <property type="project" value="UniProtKB-SubCell"/>
</dbReference>
<name>A0A5N5K4S6_9ROSI</name>
<feature type="transmembrane region" description="Helical" evidence="6">
    <location>
        <begin position="316"/>
        <end position="335"/>
    </location>
</feature>
<evidence type="ECO:0000313" key="8">
    <source>
        <dbReference type="EMBL" id="KAB5524943.1"/>
    </source>
</evidence>
<evidence type="ECO:0000256" key="4">
    <source>
        <dbReference type="ARBA" id="ARBA00022989"/>
    </source>
</evidence>
<feature type="transmembrane region" description="Helical" evidence="6">
    <location>
        <begin position="148"/>
        <end position="168"/>
    </location>
</feature>
<feature type="transmembrane region" description="Helical" evidence="6">
    <location>
        <begin position="263"/>
        <end position="284"/>
    </location>
</feature>
<evidence type="ECO:0000256" key="2">
    <source>
        <dbReference type="ARBA" id="ARBA00007635"/>
    </source>
</evidence>
<evidence type="ECO:0000256" key="6">
    <source>
        <dbReference type="RuleBase" id="RU363077"/>
    </source>
</evidence>
<dbReference type="PANTHER" id="PTHR31218">
    <property type="entry name" value="WAT1-RELATED PROTEIN"/>
    <property type="match status" value="1"/>
</dbReference>
<feature type="transmembrane region" description="Helical" evidence="6">
    <location>
        <begin position="55"/>
        <end position="75"/>
    </location>
</feature>
<keyword evidence="3 6" id="KW-0812">Transmembrane</keyword>
<feature type="transmembrane region" description="Helical" evidence="6">
    <location>
        <begin position="195"/>
        <end position="215"/>
    </location>
</feature>